<reference evidence="2 3" key="1">
    <citation type="submission" date="2024-09" db="EMBL/GenBank/DDBJ databases">
        <title>Rethinking Asexuality: The Enigmatic Case of Functional Sexual Genes in Lepraria (Stereocaulaceae).</title>
        <authorList>
            <person name="Doellman M."/>
            <person name="Sun Y."/>
            <person name="Barcenas-Pena A."/>
            <person name="Lumbsch H.T."/>
            <person name="Grewe F."/>
        </authorList>
    </citation>
    <scope>NUCLEOTIDE SEQUENCE [LARGE SCALE GENOMIC DNA]</scope>
    <source>
        <strain evidence="2 3">Grewe 0041</strain>
    </source>
</reference>
<protein>
    <recommendedName>
        <fullName evidence="4">Cytochrome P450</fullName>
    </recommendedName>
</protein>
<name>A0ABR4AT88_9LECA</name>
<sequence>MESILTVIKDVPFSTWLLLGTTVVVLYATCRGIYLLYFHPLAKFPGPKIAAVSNIWYAYHWFSGRYPWAIEAVLNRYGDVVRIAPNELVFMTPQAQNGKSVFLVR</sequence>
<dbReference type="SUPFAM" id="SSF48264">
    <property type="entry name" value="Cytochrome P450"/>
    <property type="match status" value="1"/>
</dbReference>
<evidence type="ECO:0008006" key="4">
    <source>
        <dbReference type="Google" id="ProtNLM"/>
    </source>
</evidence>
<organism evidence="2 3">
    <name type="scientific">Lepraria finkii</name>
    <dbReference type="NCBI Taxonomy" id="1340010"/>
    <lineage>
        <taxon>Eukaryota</taxon>
        <taxon>Fungi</taxon>
        <taxon>Dikarya</taxon>
        <taxon>Ascomycota</taxon>
        <taxon>Pezizomycotina</taxon>
        <taxon>Lecanoromycetes</taxon>
        <taxon>OSLEUM clade</taxon>
        <taxon>Lecanoromycetidae</taxon>
        <taxon>Lecanorales</taxon>
        <taxon>Lecanorineae</taxon>
        <taxon>Stereocaulaceae</taxon>
        <taxon>Lepraria</taxon>
    </lineage>
</organism>
<evidence type="ECO:0000256" key="1">
    <source>
        <dbReference type="SAM" id="Phobius"/>
    </source>
</evidence>
<feature type="transmembrane region" description="Helical" evidence="1">
    <location>
        <begin position="16"/>
        <end position="38"/>
    </location>
</feature>
<dbReference type="Proteomes" id="UP001590951">
    <property type="component" value="Unassembled WGS sequence"/>
</dbReference>
<keyword evidence="1" id="KW-1133">Transmembrane helix</keyword>
<proteinExistence type="predicted"/>
<accession>A0ABR4AT88</accession>
<dbReference type="InterPro" id="IPR036396">
    <property type="entry name" value="Cyt_P450_sf"/>
</dbReference>
<keyword evidence="1" id="KW-0812">Transmembrane</keyword>
<gene>
    <name evidence="2" type="ORF">ABVK25_010775</name>
</gene>
<dbReference type="Gene3D" id="1.10.630.10">
    <property type="entry name" value="Cytochrome P450"/>
    <property type="match status" value="1"/>
</dbReference>
<keyword evidence="3" id="KW-1185">Reference proteome</keyword>
<dbReference type="EMBL" id="JBHFEH010000075">
    <property type="protein sequence ID" value="KAL2048922.1"/>
    <property type="molecule type" value="Genomic_DNA"/>
</dbReference>
<keyword evidence="1" id="KW-0472">Membrane</keyword>
<comment type="caution">
    <text evidence="2">The sequence shown here is derived from an EMBL/GenBank/DDBJ whole genome shotgun (WGS) entry which is preliminary data.</text>
</comment>
<evidence type="ECO:0000313" key="2">
    <source>
        <dbReference type="EMBL" id="KAL2048922.1"/>
    </source>
</evidence>
<evidence type="ECO:0000313" key="3">
    <source>
        <dbReference type="Proteomes" id="UP001590951"/>
    </source>
</evidence>